<dbReference type="OrthoDB" id="441446at2759"/>
<feature type="signal peptide" evidence="8">
    <location>
        <begin position="1"/>
        <end position="17"/>
    </location>
</feature>
<dbReference type="PANTHER" id="PTHR33146:SF26">
    <property type="entry name" value="ENDONUCLEASE 4"/>
    <property type="match status" value="1"/>
</dbReference>
<name>A0A4V1IPW1_9FUNG</name>
<evidence type="ECO:0000256" key="6">
    <source>
        <dbReference type="ARBA" id="ARBA00023157"/>
    </source>
</evidence>
<dbReference type="GO" id="GO:0016788">
    <property type="term" value="F:hydrolase activity, acting on ester bonds"/>
    <property type="evidence" value="ECO:0007669"/>
    <property type="project" value="InterPro"/>
</dbReference>
<feature type="non-terminal residue" evidence="9">
    <location>
        <position position="286"/>
    </location>
</feature>
<evidence type="ECO:0000256" key="3">
    <source>
        <dbReference type="ARBA" id="ARBA00022723"/>
    </source>
</evidence>
<protein>
    <submittedName>
        <fullName evidence="9">Phospholipase C/P1 nuclease domain-containing protein</fullName>
    </submittedName>
</protein>
<dbReference type="InterPro" id="IPR008947">
    <property type="entry name" value="PLipase_C/P1_nuclease_dom_sf"/>
</dbReference>
<dbReference type="GO" id="GO:0003676">
    <property type="term" value="F:nucleic acid binding"/>
    <property type="evidence" value="ECO:0007669"/>
    <property type="project" value="InterPro"/>
</dbReference>
<keyword evidence="8" id="KW-0732">Signal</keyword>
<sequence length="286" mass="31558">MRVSAALILSCAAGTYAWGEKAHQATGRIAQGFINKCAQKEVFGLIPENNSDIGIAATWADTVKFTPEFAFSFGLHFIDSHDNTPIDQGKTSCTVDLLRDCANGQCIVKAISNYTEQLDPENNFPLKQRQEAFKFLAHFFGDVTFQGETLAPAFPDPSKPRTTPFQLHGLWDFIIPETDMAVNFNGSIAGYADDLVKRLSVGGDLRKSRHSWTTCKEPYVTKSGKKISVCPLEYSTSANVINCDTVWSGFSVRPDGKGTEDDLGFSYNDRVAPLIRKQIAMAGYRF</sequence>
<evidence type="ECO:0000256" key="5">
    <source>
        <dbReference type="ARBA" id="ARBA00022801"/>
    </source>
</evidence>
<dbReference type="CDD" id="cd11010">
    <property type="entry name" value="S1-P1_nuclease"/>
    <property type="match status" value="1"/>
</dbReference>
<evidence type="ECO:0000313" key="10">
    <source>
        <dbReference type="Proteomes" id="UP000269721"/>
    </source>
</evidence>
<evidence type="ECO:0000256" key="1">
    <source>
        <dbReference type="ARBA" id="ARBA00009547"/>
    </source>
</evidence>
<keyword evidence="10" id="KW-1185">Reference proteome</keyword>
<evidence type="ECO:0000313" key="9">
    <source>
        <dbReference type="EMBL" id="RKO84437.1"/>
    </source>
</evidence>
<dbReference type="Gene3D" id="1.10.575.10">
    <property type="entry name" value="P1 Nuclease"/>
    <property type="match status" value="1"/>
</dbReference>
<evidence type="ECO:0000256" key="4">
    <source>
        <dbReference type="ARBA" id="ARBA00022759"/>
    </source>
</evidence>
<dbReference type="GO" id="GO:0004519">
    <property type="term" value="F:endonuclease activity"/>
    <property type="evidence" value="ECO:0007669"/>
    <property type="project" value="UniProtKB-KW"/>
</dbReference>
<dbReference type="Pfam" id="PF02265">
    <property type="entry name" value="S1-P1_nuclease"/>
    <property type="match status" value="1"/>
</dbReference>
<evidence type="ECO:0000256" key="2">
    <source>
        <dbReference type="ARBA" id="ARBA00022722"/>
    </source>
</evidence>
<feature type="chain" id="PRO_5020269853" evidence="8">
    <location>
        <begin position="18"/>
        <end position="286"/>
    </location>
</feature>
<dbReference type="GO" id="GO:0006308">
    <property type="term" value="P:DNA catabolic process"/>
    <property type="evidence" value="ECO:0007669"/>
    <property type="project" value="InterPro"/>
</dbReference>
<keyword evidence="6" id="KW-1015">Disulfide bond</keyword>
<dbReference type="GO" id="GO:0046872">
    <property type="term" value="F:metal ion binding"/>
    <property type="evidence" value="ECO:0007669"/>
    <property type="project" value="UniProtKB-KW"/>
</dbReference>
<gene>
    <name evidence="9" type="ORF">BDK51DRAFT_30127</name>
</gene>
<dbReference type="SUPFAM" id="SSF48537">
    <property type="entry name" value="Phospholipase C/P1 nuclease"/>
    <property type="match status" value="1"/>
</dbReference>
<accession>A0A4V1IPW1</accession>
<dbReference type="Proteomes" id="UP000269721">
    <property type="component" value="Unassembled WGS sequence"/>
</dbReference>
<dbReference type="EMBL" id="ML000102">
    <property type="protein sequence ID" value="RKO84437.1"/>
    <property type="molecule type" value="Genomic_DNA"/>
</dbReference>
<keyword evidence="7" id="KW-0325">Glycoprotein</keyword>
<keyword evidence="2" id="KW-0540">Nuclease</keyword>
<proteinExistence type="inferred from homology"/>
<comment type="similarity">
    <text evidence="1">Belongs to the nuclease type I family.</text>
</comment>
<evidence type="ECO:0000256" key="7">
    <source>
        <dbReference type="ARBA" id="ARBA00023180"/>
    </source>
</evidence>
<dbReference type="AlphaFoldDB" id="A0A4V1IPW1"/>
<evidence type="ECO:0000256" key="8">
    <source>
        <dbReference type="SAM" id="SignalP"/>
    </source>
</evidence>
<keyword evidence="3" id="KW-0479">Metal-binding</keyword>
<dbReference type="InterPro" id="IPR003154">
    <property type="entry name" value="S1/P1nuclease"/>
</dbReference>
<organism evidence="9 10">
    <name type="scientific">Blyttiomyces helicus</name>
    <dbReference type="NCBI Taxonomy" id="388810"/>
    <lineage>
        <taxon>Eukaryota</taxon>
        <taxon>Fungi</taxon>
        <taxon>Fungi incertae sedis</taxon>
        <taxon>Chytridiomycota</taxon>
        <taxon>Chytridiomycota incertae sedis</taxon>
        <taxon>Chytridiomycetes</taxon>
        <taxon>Chytridiomycetes incertae sedis</taxon>
        <taxon>Blyttiomyces</taxon>
    </lineage>
</organism>
<keyword evidence="5" id="KW-0378">Hydrolase</keyword>
<reference evidence="10" key="1">
    <citation type="journal article" date="2018" name="Nat. Microbiol.">
        <title>Leveraging single-cell genomics to expand the fungal tree of life.</title>
        <authorList>
            <person name="Ahrendt S.R."/>
            <person name="Quandt C.A."/>
            <person name="Ciobanu D."/>
            <person name="Clum A."/>
            <person name="Salamov A."/>
            <person name="Andreopoulos B."/>
            <person name="Cheng J.F."/>
            <person name="Woyke T."/>
            <person name="Pelin A."/>
            <person name="Henrissat B."/>
            <person name="Reynolds N.K."/>
            <person name="Benny G.L."/>
            <person name="Smith M.E."/>
            <person name="James T.Y."/>
            <person name="Grigoriev I.V."/>
        </authorList>
    </citation>
    <scope>NUCLEOTIDE SEQUENCE [LARGE SCALE GENOMIC DNA]</scope>
</reference>
<dbReference type="PANTHER" id="PTHR33146">
    <property type="entry name" value="ENDONUCLEASE 4"/>
    <property type="match status" value="1"/>
</dbReference>
<keyword evidence="4" id="KW-0255">Endonuclease</keyword>